<dbReference type="AlphaFoldDB" id="A0A2T0XC93"/>
<evidence type="ECO:0000313" key="1">
    <source>
        <dbReference type="EMBL" id="PRY96565.1"/>
    </source>
</evidence>
<reference evidence="1 2" key="1">
    <citation type="submission" date="2018-03" db="EMBL/GenBank/DDBJ databases">
        <title>Genomic Encyclopedia of Type Strains, Phase III (KMG-III): the genomes of soil and plant-associated and newly described type strains.</title>
        <authorList>
            <person name="Whitman W."/>
        </authorList>
    </citation>
    <scope>NUCLEOTIDE SEQUENCE [LARGE SCALE GENOMIC DNA]</scope>
    <source>
        <strain evidence="1 2">MWH-P2sevCIIIb</strain>
    </source>
</reference>
<protein>
    <submittedName>
        <fullName evidence="1">Methyltransferase family protein</fullName>
    </submittedName>
</protein>
<dbReference type="GO" id="GO:0008168">
    <property type="term" value="F:methyltransferase activity"/>
    <property type="evidence" value="ECO:0007669"/>
    <property type="project" value="UniProtKB-KW"/>
</dbReference>
<proteinExistence type="predicted"/>
<dbReference type="EMBL" id="PVTV01000017">
    <property type="protein sequence ID" value="PRY96565.1"/>
    <property type="molecule type" value="Genomic_DNA"/>
</dbReference>
<dbReference type="Gene3D" id="3.40.50.150">
    <property type="entry name" value="Vaccinia Virus protein VP39"/>
    <property type="match status" value="1"/>
</dbReference>
<accession>A0A2T0XC93</accession>
<comment type="caution">
    <text evidence="1">The sequence shown here is derived from an EMBL/GenBank/DDBJ whole genome shotgun (WGS) entry which is preliminary data.</text>
</comment>
<sequence length="252" mass="28551">MLNSFSKCPICYCDVKLFDVVDFNKSCEENRGKFLPLAGIPIYYSRCTVCSFTYAPEFTSWTEQDFLEKIYNDEYIEIDPDYLEVRPGANAKGLSDIFKGQSQHIHHLDYGGGNGRMSDLLKAEGWQSKSYDPFPKNDIDLATLGKFNLITSLEVFEHVPDVQALMVNLTTALADDGLILFSTLITDNDIKPNQRMTWWYASPRNGHISLFSRQSLMMLGATYGLNLASFSDGFHCFYKNVPAWASHIIKTA</sequence>
<name>A0A2T0XC93_9BURK</name>
<keyword evidence="1" id="KW-0489">Methyltransferase</keyword>
<dbReference type="InterPro" id="IPR029063">
    <property type="entry name" value="SAM-dependent_MTases_sf"/>
</dbReference>
<gene>
    <name evidence="1" type="ORF">BCM14_2806</name>
</gene>
<keyword evidence="2" id="KW-1185">Reference proteome</keyword>
<dbReference type="Pfam" id="PF13489">
    <property type="entry name" value="Methyltransf_23"/>
    <property type="match status" value="1"/>
</dbReference>
<dbReference type="GO" id="GO:0032259">
    <property type="term" value="P:methylation"/>
    <property type="evidence" value="ECO:0007669"/>
    <property type="project" value="UniProtKB-KW"/>
</dbReference>
<dbReference type="RefSeq" id="WP_106228626.1">
    <property type="nucleotide sequence ID" value="NZ_PVTV01000017.1"/>
</dbReference>
<evidence type="ECO:0000313" key="2">
    <source>
        <dbReference type="Proteomes" id="UP000238308"/>
    </source>
</evidence>
<keyword evidence="1" id="KW-0808">Transferase</keyword>
<organism evidence="1 2">
    <name type="scientific">Jezberella montanilacus</name>
    <dbReference type="NCBI Taxonomy" id="323426"/>
    <lineage>
        <taxon>Bacteria</taxon>
        <taxon>Pseudomonadati</taxon>
        <taxon>Pseudomonadota</taxon>
        <taxon>Betaproteobacteria</taxon>
        <taxon>Burkholderiales</taxon>
        <taxon>Alcaligenaceae</taxon>
        <taxon>Jezberella</taxon>
    </lineage>
</organism>
<dbReference type="SUPFAM" id="SSF53335">
    <property type="entry name" value="S-adenosyl-L-methionine-dependent methyltransferases"/>
    <property type="match status" value="1"/>
</dbReference>
<dbReference type="OrthoDB" id="9791944at2"/>
<dbReference type="Proteomes" id="UP000238308">
    <property type="component" value="Unassembled WGS sequence"/>
</dbReference>